<dbReference type="Pfam" id="PF04712">
    <property type="entry name" value="Radial_spoke"/>
    <property type="match status" value="2"/>
</dbReference>
<comment type="similarity">
    <text evidence="9">Belongs to the flagellar radial spoke RSP9 family.</text>
</comment>
<evidence type="ECO:0000256" key="4">
    <source>
        <dbReference type="ARBA" id="ARBA00022846"/>
    </source>
</evidence>
<dbReference type="EMBL" id="GL349496">
    <property type="protein sequence ID" value="KNC55187.1"/>
    <property type="molecule type" value="Genomic_DNA"/>
</dbReference>
<dbReference type="GO" id="GO:0060294">
    <property type="term" value="P:cilium movement involved in cell motility"/>
    <property type="evidence" value="ECO:0007669"/>
    <property type="project" value="InterPro"/>
</dbReference>
<keyword evidence="13" id="KW-1185">Reference proteome</keyword>
<dbReference type="InterPro" id="IPR006802">
    <property type="entry name" value="Radial_spoke"/>
</dbReference>
<evidence type="ECO:0000256" key="2">
    <source>
        <dbReference type="ARBA" id="ARBA00022490"/>
    </source>
</evidence>
<dbReference type="GO" id="GO:0001534">
    <property type="term" value="C:radial spoke"/>
    <property type="evidence" value="ECO:0007669"/>
    <property type="project" value="InterPro"/>
</dbReference>
<evidence type="ECO:0000256" key="5">
    <source>
        <dbReference type="ARBA" id="ARBA00023069"/>
    </source>
</evidence>
<dbReference type="PANTHER" id="PTHR22069">
    <property type="entry name" value="MITOCHONDRIAL RIBOSOMAL PROTEIN S18"/>
    <property type="match status" value="1"/>
</dbReference>
<evidence type="ECO:0000256" key="1">
    <source>
        <dbReference type="ARBA" id="ARBA00004611"/>
    </source>
</evidence>
<dbReference type="AlphaFoldDB" id="A0A0L0DSK2"/>
<protein>
    <recommendedName>
        <fullName evidence="10">Radial spoke head protein 9 homolog</fullName>
    </recommendedName>
</protein>
<dbReference type="eggNOG" id="ENOG502QR99">
    <property type="taxonomic scope" value="Eukaryota"/>
</dbReference>
<keyword evidence="6" id="KW-0206">Cytoskeleton</keyword>
<reference evidence="12 13" key="1">
    <citation type="submission" date="2010-05" db="EMBL/GenBank/DDBJ databases">
        <title>The Genome Sequence of Thecamonas trahens ATCC 50062.</title>
        <authorList>
            <consortium name="The Broad Institute Genome Sequencing Platform"/>
            <person name="Russ C."/>
            <person name="Cuomo C."/>
            <person name="Shea T."/>
            <person name="Young S.K."/>
            <person name="Zeng Q."/>
            <person name="Koehrsen M."/>
            <person name="Haas B."/>
            <person name="Borodovsky M."/>
            <person name="Guigo R."/>
            <person name="Alvarado L."/>
            <person name="Berlin A."/>
            <person name="Bochicchio J."/>
            <person name="Borenstein D."/>
            <person name="Chapman S."/>
            <person name="Chen Z."/>
            <person name="Freedman E."/>
            <person name="Gellesch M."/>
            <person name="Goldberg J."/>
            <person name="Griggs A."/>
            <person name="Gujja S."/>
            <person name="Heilman E."/>
            <person name="Heiman D."/>
            <person name="Hepburn T."/>
            <person name="Howarth C."/>
            <person name="Jen D."/>
            <person name="Larson L."/>
            <person name="Mehta T."/>
            <person name="Park D."/>
            <person name="Pearson M."/>
            <person name="Roberts A."/>
            <person name="Saif S."/>
            <person name="Shenoy N."/>
            <person name="Sisk P."/>
            <person name="Stolte C."/>
            <person name="Sykes S."/>
            <person name="Thomson T."/>
            <person name="Walk T."/>
            <person name="White J."/>
            <person name="Yandava C."/>
            <person name="Burger G."/>
            <person name="Gray M.W."/>
            <person name="Holland P.W.H."/>
            <person name="King N."/>
            <person name="Lang F.B.F."/>
            <person name="Roger A.J."/>
            <person name="Ruiz-Trillo I."/>
            <person name="Lander E."/>
            <person name="Nusbaum C."/>
        </authorList>
    </citation>
    <scope>NUCLEOTIDE SEQUENCE [LARGE SCALE GENOMIC DNA]</scope>
    <source>
        <strain evidence="12 13">ATCC 50062</strain>
    </source>
</reference>
<keyword evidence="5" id="KW-0969">Cilium</keyword>
<dbReference type="GO" id="GO:0044458">
    <property type="term" value="P:motile cilium assembly"/>
    <property type="evidence" value="ECO:0007669"/>
    <property type="project" value="TreeGrafter"/>
</dbReference>
<dbReference type="RefSeq" id="XP_013753239.1">
    <property type="nucleotide sequence ID" value="XM_013897785.1"/>
</dbReference>
<keyword evidence="7" id="KW-0966">Cell projection</keyword>
<keyword evidence="4" id="KW-0282">Flagellum</keyword>
<dbReference type="PANTHER" id="PTHR22069:SF0">
    <property type="entry name" value="RADIAL SPOKE HEAD PROTEIN 9 HOMOLOG"/>
    <property type="match status" value="1"/>
</dbReference>
<evidence type="ECO:0000313" key="12">
    <source>
        <dbReference type="EMBL" id="KNC55187.1"/>
    </source>
</evidence>
<evidence type="ECO:0000313" key="13">
    <source>
        <dbReference type="Proteomes" id="UP000054408"/>
    </source>
</evidence>
<evidence type="ECO:0000256" key="6">
    <source>
        <dbReference type="ARBA" id="ARBA00023212"/>
    </source>
</evidence>
<feature type="region of interest" description="Disordered" evidence="11">
    <location>
        <begin position="127"/>
        <end position="170"/>
    </location>
</feature>
<dbReference type="STRING" id="461836.A0A0L0DSK2"/>
<evidence type="ECO:0000256" key="9">
    <source>
        <dbReference type="ARBA" id="ARBA00038319"/>
    </source>
</evidence>
<dbReference type="OrthoDB" id="10258956at2759"/>
<evidence type="ECO:0000256" key="11">
    <source>
        <dbReference type="SAM" id="MobiDB-lite"/>
    </source>
</evidence>
<comment type="subcellular location">
    <subcellularLocation>
        <location evidence="8">Cell projection</location>
        <location evidence="8">Kinocilium</location>
    </subcellularLocation>
    <subcellularLocation>
        <location evidence="1">Cytoplasm</location>
        <location evidence="1">Cytoskeleton</location>
        <location evidence="1">Flagellum axoneme</location>
    </subcellularLocation>
</comment>
<dbReference type="InterPro" id="IPR055316">
    <property type="entry name" value="RSP9"/>
</dbReference>
<dbReference type="GO" id="GO:0035082">
    <property type="term" value="P:axoneme assembly"/>
    <property type="evidence" value="ECO:0007669"/>
    <property type="project" value="InterPro"/>
</dbReference>
<evidence type="ECO:0000256" key="3">
    <source>
        <dbReference type="ARBA" id="ARBA00022794"/>
    </source>
</evidence>
<proteinExistence type="inferred from homology"/>
<evidence type="ECO:0000256" key="8">
    <source>
        <dbReference type="ARBA" id="ARBA00037822"/>
    </source>
</evidence>
<name>A0A0L0DSK2_THETB</name>
<accession>A0A0L0DSK2</accession>
<keyword evidence="3" id="KW-0970">Cilium biogenesis/degradation</keyword>
<keyword evidence="2" id="KW-0963">Cytoplasm</keyword>
<organism evidence="12 13">
    <name type="scientific">Thecamonas trahens ATCC 50062</name>
    <dbReference type="NCBI Taxonomy" id="461836"/>
    <lineage>
        <taxon>Eukaryota</taxon>
        <taxon>Apusozoa</taxon>
        <taxon>Apusomonadida</taxon>
        <taxon>Apusomonadidae</taxon>
        <taxon>Thecamonas</taxon>
    </lineage>
</organism>
<evidence type="ECO:0000256" key="10">
    <source>
        <dbReference type="ARBA" id="ARBA00041080"/>
    </source>
</evidence>
<dbReference type="Proteomes" id="UP000054408">
    <property type="component" value="Unassembled WGS sequence"/>
</dbReference>
<evidence type="ECO:0000256" key="7">
    <source>
        <dbReference type="ARBA" id="ARBA00023273"/>
    </source>
</evidence>
<dbReference type="OMA" id="APRGAYY"/>
<feature type="compositionally biased region" description="Acidic residues" evidence="11">
    <location>
        <begin position="359"/>
        <end position="373"/>
    </location>
</feature>
<dbReference type="GeneID" id="25568939"/>
<sequence length="373" mass="39263">MVVAVHNVLTDMEVLARATGYTLSLEQQAALGSSLALLQTNLKFASVRFVGKVLGVSGDYFVALGTAANVLDGEAKRAFISTDCASWVQLPKLEPEELPYIAAARGRFSGEPSWEFVVPVPAGATPPATLKGARSMEDGGGAGDASEYGDESSAYGDDEASEGGEGGSKVRRHKFVRVSEEKRLAYLVETLEFDVAVVPRGAYLKTATEVVTANPTFAGLPVPISTSLAMYCHFRPAVRLLTKSLLEREADDAHLDFMDTLDEDVPAGAWSVNYDVATQTVTLRSLLWPGAVAFHVAGTRKFGYAYFGTGEKNWNLPFMLPTKAAIDAAAAAAAEAAAAAAAAATGAGEVPEGEAAPGGEDDDGVDAYEYDDY</sequence>
<feature type="compositionally biased region" description="Low complexity" evidence="11">
    <location>
        <begin position="343"/>
        <end position="358"/>
    </location>
</feature>
<gene>
    <name evidence="12" type="ORF">AMSG_10804</name>
</gene>
<feature type="region of interest" description="Disordered" evidence="11">
    <location>
        <begin position="343"/>
        <end position="373"/>
    </location>
</feature>